<protein>
    <submittedName>
        <fullName evidence="7">Oligosaccharide flippase family protein</fullName>
    </submittedName>
</protein>
<feature type="transmembrane region" description="Helical" evidence="6">
    <location>
        <begin position="340"/>
        <end position="357"/>
    </location>
</feature>
<feature type="transmembrane region" description="Helical" evidence="6">
    <location>
        <begin position="6"/>
        <end position="26"/>
    </location>
</feature>
<evidence type="ECO:0000256" key="4">
    <source>
        <dbReference type="ARBA" id="ARBA00022989"/>
    </source>
</evidence>
<dbReference type="PANTHER" id="PTHR30250">
    <property type="entry name" value="PST FAMILY PREDICTED COLANIC ACID TRANSPORTER"/>
    <property type="match status" value="1"/>
</dbReference>
<dbReference type="EMBL" id="CP049806">
    <property type="protein sequence ID" value="QIT19586.1"/>
    <property type="molecule type" value="Genomic_DNA"/>
</dbReference>
<feature type="transmembrane region" description="Helical" evidence="6">
    <location>
        <begin position="73"/>
        <end position="96"/>
    </location>
</feature>
<gene>
    <name evidence="7" type="ORF">G8E09_18805</name>
</gene>
<accession>A0A6H0FZ27</accession>
<evidence type="ECO:0000313" key="7">
    <source>
        <dbReference type="EMBL" id="QIT19586.1"/>
    </source>
</evidence>
<feature type="transmembrane region" description="Helical" evidence="6">
    <location>
        <begin position="237"/>
        <end position="257"/>
    </location>
</feature>
<comment type="subcellular location">
    <subcellularLocation>
        <location evidence="1">Cell membrane</location>
        <topology evidence="1">Multi-pass membrane protein</topology>
    </subcellularLocation>
</comment>
<keyword evidence="4 6" id="KW-1133">Transmembrane helix</keyword>
<dbReference type="GO" id="GO:0005886">
    <property type="term" value="C:plasma membrane"/>
    <property type="evidence" value="ECO:0007669"/>
    <property type="project" value="UniProtKB-SubCell"/>
</dbReference>
<keyword evidence="2" id="KW-1003">Cell membrane</keyword>
<dbReference type="Pfam" id="PF01943">
    <property type="entry name" value="Polysacc_synt"/>
    <property type="match status" value="1"/>
</dbReference>
<organism evidence="7 8">
    <name type="scientific">Acinetobacter pittii</name>
    <name type="common">Acinetobacter genomosp. 3</name>
    <dbReference type="NCBI Taxonomy" id="48296"/>
    <lineage>
        <taxon>Bacteria</taxon>
        <taxon>Pseudomonadati</taxon>
        <taxon>Pseudomonadota</taxon>
        <taxon>Gammaproteobacteria</taxon>
        <taxon>Moraxellales</taxon>
        <taxon>Moraxellaceae</taxon>
        <taxon>Acinetobacter</taxon>
        <taxon>Acinetobacter calcoaceticus/baumannii complex</taxon>
    </lineage>
</organism>
<dbReference type="InterPro" id="IPR050833">
    <property type="entry name" value="Poly_Biosynth_Transport"/>
</dbReference>
<dbReference type="InterPro" id="IPR002797">
    <property type="entry name" value="Polysacc_synth"/>
</dbReference>
<evidence type="ECO:0000256" key="2">
    <source>
        <dbReference type="ARBA" id="ARBA00022475"/>
    </source>
</evidence>
<sequence length="401" mass="46381">MFKKGLIYIVLNYTIQFLNIIFNLLLMKYLSSYQLGSLALAKTWQQFVDYSHLGARFSLDRYIPVAEEEEKKYLVATVLFTTFIGSLFILLIAVILNDADVIVSILTASGIFIAVGNIVKAYYRATNSLTKMLNLVFCNQLLPLLISIALYFYTLDFNVYLVSLILSYLFFSLILFYRERELFDFIRYERIKKVIKEIALPSFLLFINSLMVFLYLVMDRFFIDYSNGREELGHYSIILFAFTALMIIPATVAELLFVKIIKQSCEAGKRFFWKETFITLGITVVGVVAANFCMDYFVKSFTNYGFLTEQMHIATLAVIPFALTAIYYHVMNGLDLRKEIVLVNLSVCIILALYYIYPLFFRQSYGLDYYLYAKVATGWLVFLGYLFFILFSKNTVLKGTA</sequence>
<dbReference type="AlphaFoldDB" id="A0A6H0FZ27"/>
<dbReference type="Proteomes" id="UP000501692">
    <property type="component" value="Chromosome"/>
</dbReference>
<evidence type="ECO:0000256" key="1">
    <source>
        <dbReference type="ARBA" id="ARBA00004651"/>
    </source>
</evidence>
<feature type="transmembrane region" description="Helical" evidence="6">
    <location>
        <begin position="277"/>
        <end position="298"/>
    </location>
</feature>
<evidence type="ECO:0000256" key="5">
    <source>
        <dbReference type="ARBA" id="ARBA00023136"/>
    </source>
</evidence>
<feature type="transmembrane region" description="Helical" evidence="6">
    <location>
        <begin position="198"/>
        <end position="217"/>
    </location>
</feature>
<evidence type="ECO:0000256" key="3">
    <source>
        <dbReference type="ARBA" id="ARBA00022692"/>
    </source>
</evidence>
<keyword evidence="3 6" id="KW-0812">Transmembrane</keyword>
<dbReference type="RefSeq" id="WP_167564270.1">
    <property type="nucleotide sequence ID" value="NZ_CP049806.1"/>
</dbReference>
<keyword evidence="5 6" id="KW-0472">Membrane</keyword>
<feature type="transmembrane region" description="Helical" evidence="6">
    <location>
        <begin position="310"/>
        <end position="328"/>
    </location>
</feature>
<feature type="transmembrane region" description="Helical" evidence="6">
    <location>
        <begin position="369"/>
        <end position="391"/>
    </location>
</feature>
<name>A0A6H0FZ27_ACIPI</name>
<feature type="transmembrane region" description="Helical" evidence="6">
    <location>
        <begin position="159"/>
        <end position="177"/>
    </location>
</feature>
<proteinExistence type="predicted"/>
<feature type="transmembrane region" description="Helical" evidence="6">
    <location>
        <begin position="102"/>
        <end position="123"/>
    </location>
</feature>
<evidence type="ECO:0000256" key="6">
    <source>
        <dbReference type="SAM" id="Phobius"/>
    </source>
</evidence>
<dbReference type="PANTHER" id="PTHR30250:SF11">
    <property type="entry name" value="O-ANTIGEN TRANSPORTER-RELATED"/>
    <property type="match status" value="1"/>
</dbReference>
<feature type="transmembrane region" description="Helical" evidence="6">
    <location>
        <begin position="135"/>
        <end position="153"/>
    </location>
</feature>
<reference evidence="7 8" key="1">
    <citation type="submission" date="2020-03" db="EMBL/GenBank/DDBJ databases">
        <authorList>
            <person name="Zhang L."/>
            <person name="Han X."/>
            <person name="Chen Y."/>
            <person name="Yu Y."/>
        </authorList>
    </citation>
    <scope>NUCLEOTIDE SEQUENCE [LARGE SCALE GENOMIC DNA]</scope>
    <source>
        <strain evidence="7 8">A1254</strain>
    </source>
</reference>
<evidence type="ECO:0000313" key="8">
    <source>
        <dbReference type="Proteomes" id="UP000501692"/>
    </source>
</evidence>